<proteinExistence type="inferred from homology"/>
<evidence type="ECO:0000256" key="2">
    <source>
        <dbReference type="ARBA" id="ARBA00006426"/>
    </source>
</evidence>
<dbReference type="FunFam" id="2.30.39.10:FF:000001">
    <property type="entry name" value="Serpin family B member 2"/>
    <property type="match status" value="1"/>
</dbReference>
<feature type="domain" description="Serpin" evidence="6">
    <location>
        <begin position="13"/>
        <end position="380"/>
    </location>
</feature>
<dbReference type="SUPFAM" id="SSF56574">
    <property type="entry name" value="Serpins"/>
    <property type="match status" value="1"/>
</dbReference>
<comment type="subcellular location">
    <subcellularLocation>
        <location evidence="1">Cytoplasm</location>
    </subcellularLocation>
</comment>
<dbReference type="InterPro" id="IPR042178">
    <property type="entry name" value="Serpin_sf_1"/>
</dbReference>
<dbReference type="GO" id="GO:0005737">
    <property type="term" value="C:cytoplasm"/>
    <property type="evidence" value="ECO:0007669"/>
    <property type="project" value="UniProtKB-SubCell"/>
</dbReference>
<sequence>MDSLARANSLFALDLYRALSASSRADGNMFFSPLSISAALSMIYLGARGDTAKEIAKVLSFTSVHDVHSHFESLTSAINNPSASYTLNLANRLYGEKTFSFLREYLNSTLKMYHAELQPVDFTGASEQCRQIINKWVEEQTKNKIKDLLQPGMVTGMTRLAVVNAIYFKGNWMHTFDPQQTKEMPFKISKNQSKPVEMMYQENKIPFRNIPEEKLQVLELPYVQNELSMLILLPEETQEGSDPLLKLESELTIDKLLEWTKGEKMVRWMDINVYLPKFKLEIESSLSEILEGMGMTSLFQGSKADLTGMSSQGGLFLSSVTHKAFVEVNEEGTEAAAATAGIMLCCLSLPIYFKADHPFLFFIRHNPTNSILFIGRFRGPP</sequence>
<keyword evidence="3" id="KW-0963">Cytoplasm</keyword>
<dbReference type="PANTHER" id="PTHR11461:SF180">
    <property type="entry name" value="LEUKOCYTE ELASTASE INHIBITOR"/>
    <property type="match status" value="1"/>
</dbReference>
<dbReference type="PROSITE" id="PS00284">
    <property type="entry name" value="SERPIN"/>
    <property type="match status" value="1"/>
</dbReference>
<dbReference type="Gene3D" id="3.30.497.10">
    <property type="entry name" value="Antithrombin, subunit I, domain 2"/>
    <property type="match status" value="1"/>
</dbReference>
<comment type="caution">
    <text evidence="7">The sequence shown here is derived from an EMBL/GenBank/DDBJ whole genome shotgun (WGS) entry which is preliminary data.</text>
</comment>
<keyword evidence="4" id="KW-0646">Protease inhibitor</keyword>
<dbReference type="EMBL" id="SOYY01000018">
    <property type="protein sequence ID" value="KAA0708623.1"/>
    <property type="molecule type" value="Genomic_DNA"/>
</dbReference>
<evidence type="ECO:0000256" key="5">
    <source>
        <dbReference type="ARBA" id="ARBA00022900"/>
    </source>
</evidence>
<keyword evidence="8" id="KW-1185">Reference proteome</keyword>
<dbReference type="GO" id="GO:0004867">
    <property type="term" value="F:serine-type endopeptidase inhibitor activity"/>
    <property type="evidence" value="ECO:0007669"/>
    <property type="project" value="UniProtKB-KW"/>
</dbReference>
<accession>A0A5A9NGU7</accession>
<reference evidence="7 8" key="1">
    <citation type="journal article" date="2019" name="Mol. Ecol. Resour.">
        <title>Chromosome-level genome assembly of Triplophysa tibetana, a fish adapted to the harsh high-altitude environment of the Tibetan Plateau.</title>
        <authorList>
            <person name="Yang X."/>
            <person name="Liu H."/>
            <person name="Ma Z."/>
            <person name="Zou Y."/>
            <person name="Zou M."/>
            <person name="Mao Y."/>
            <person name="Li X."/>
            <person name="Wang H."/>
            <person name="Chen T."/>
            <person name="Wang W."/>
            <person name="Yang R."/>
        </authorList>
    </citation>
    <scope>NUCLEOTIDE SEQUENCE [LARGE SCALE GENOMIC DNA]</scope>
    <source>
        <strain evidence="7">TTIB1903HZAU</strain>
        <tissue evidence="7">Muscle</tissue>
    </source>
</reference>
<evidence type="ECO:0000256" key="1">
    <source>
        <dbReference type="ARBA" id="ARBA00004496"/>
    </source>
</evidence>
<name>A0A5A9NGU7_9TELE</name>
<dbReference type="InterPro" id="IPR023796">
    <property type="entry name" value="Serpin_dom"/>
</dbReference>
<dbReference type="Proteomes" id="UP000324632">
    <property type="component" value="Chromosome 18"/>
</dbReference>
<dbReference type="PANTHER" id="PTHR11461">
    <property type="entry name" value="SERINE PROTEASE INHIBITOR, SERPIN"/>
    <property type="match status" value="1"/>
</dbReference>
<dbReference type="GO" id="GO:0005615">
    <property type="term" value="C:extracellular space"/>
    <property type="evidence" value="ECO:0007669"/>
    <property type="project" value="InterPro"/>
</dbReference>
<dbReference type="InterPro" id="IPR042185">
    <property type="entry name" value="Serpin_sf_2"/>
</dbReference>
<gene>
    <name evidence="7" type="ORF">E1301_Tti008123</name>
</gene>
<dbReference type="Gene3D" id="2.30.39.10">
    <property type="entry name" value="Alpha-1-antitrypsin, domain 1"/>
    <property type="match status" value="1"/>
</dbReference>
<comment type="similarity">
    <text evidence="2">Belongs to the serpin family. Ov-serpin subfamily.</text>
</comment>
<evidence type="ECO:0000256" key="3">
    <source>
        <dbReference type="ARBA" id="ARBA00022490"/>
    </source>
</evidence>
<organism evidence="7 8">
    <name type="scientific">Triplophysa tibetana</name>
    <dbReference type="NCBI Taxonomy" id="1572043"/>
    <lineage>
        <taxon>Eukaryota</taxon>
        <taxon>Metazoa</taxon>
        <taxon>Chordata</taxon>
        <taxon>Craniata</taxon>
        <taxon>Vertebrata</taxon>
        <taxon>Euteleostomi</taxon>
        <taxon>Actinopterygii</taxon>
        <taxon>Neopterygii</taxon>
        <taxon>Teleostei</taxon>
        <taxon>Ostariophysi</taxon>
        <taxon>Cypriniformes</taxon>
        <taxon>Nemacheilidae</taxon>
        <taxon>Triplophysa</taxon>
    </lineage>
</organism>
<protein>
    <submittedName>
        <fullName evidence="7">Leukocyte elastase inhibitor A</fullName>
    </submittedName>
</protein>
<dbReference type="InterPro" id="IPR023795">
    <property type="entry name" value="Serpin_CS"/>
</dbReference>
<dbReference type="Gene3D" id="2.10.310.10">
    <property type="entry name" value="Serpins superfamily"/>
    <property type="match status" value="1"/>
</dbReference>
<evidence type="ECO:0000256" key="4">
    <source>
        <dbReference type="ARBA" id="ARBA00022690"/>
    </source>
</evidence>
<evidence type="ECO:0000313" key="7">
    <source>
        <dbReference type="EMBL" id="KAA0708623.1"/>
    </source>
</evidence>
<dbReference type="SMART" id="SM00093">
    <property type="entry name" value="SERPIN"/>
    <property type="match status" value="1"/>
</dbReference>
<dbReference type="FunFam" id="3.30.497.10:FF:000001">
    <property type="entry name" value="Serine protease inhibitor"/>
    <property type="match status" value="1"/>
</dbReference>
<dbReference type="Pfam" id="PF00079">
    <property type="entry name" value="Serpin"/>
    <property type="match status" value="1"/>
</dbReference>
<keyword evidence="5" id="KW-0722">Serine protease inhibitor</keyword>
<dbReference type="InterPro" id="IPR036186">
    <property type="entry name" value="Serpin_sf"/>
</dbReference>
<dbReference type="FunFam" id="2.10.310.10:FF:000001">
    <property type="entry name" value="Serpin family A member 1"/>
    <property type="match status" value="1"/>
</dbReference>
<evidence type="ECO:0000259" key="6">
    <source>
        <dbReference type="SMART" id="SM00093"/>
    </source>
</evidence>
<dbReference type="InterPro" id="IPR000215">
    <property type="entry name" value="Serpin_fam"/>
</dbReference>
<dbReference type="AlphaFoldDB" id="A0A5A9NGU7"/>
<evidence type="ECO:0000313" key="8">
    <source>
        <dbReference type="Proteomes" id="UP000324632"/>
    </source>
</evidence>